<gene>
    <name evidence="3" type="ORF">ENX07_05670</name>
</gene>
<name>A0A7C3Z3G6_UNCW3</name>
<organism evidence="3">
    <name type="scientific">candidate division WOR-3 bacterium</name>
    <dbReference type="NCBI Taxonomy" id="2052148"/>
    <lineage>
        <taxon>Bacteria</taxon>
        <taxon>Bacteria division WOR-3</taxon>
    </lineage>
</organism>
<dbReference type="GO" id="GO:0016491">
    <property type="term" value="F:oxidoreductase activity"/>
    <property type="evidence" value="ECO:0007669"/>
    <property type="project" value="UniProtKB-KW"/>
</dbReference>
<feature type="domain" description="NADH:ubiquinone oxidoreductase-like 20kDa subunit" evidence="2">
    <location>
        <begin position="14"/>
        <end position="175"/>
    </location>
</feature>
<accession>A0A7C3Z3G6</accession>
<evidence type="ECO:0000256" key="1">
    <source>
        <dbReference type="ARBA" id="ARBA00023002"/>
    </source>
</evidence>
<dbReference type="Pfam" id="PF01058">
    <property type="entry name" value="Oxidored_q6"/>
    <property type="match status" value="1"/>
</dbReference>
<reference evidence="3" key="1">
    <citation type="journal article" date="2020" name="mSystems">
        <title>Genome- and Community-Level Interaction Insights into Carbon Utilization and Element Cycling Functions of Hydrothermarchaeota in Hydrothermal Sediment.</title>
        <authorList>
            <person name="Zhou Z."/>
            <person name="Liu Y."/>
            <person name="Xu W."/>
            <person name="Pan J."/>
            <person name="Luo Z.H."/>
            <person name="Li M."/>
        </authorList>
    </citation>
    <scope>NUCLEOTIDE SEQUENCE [LARGE SCALE GENOMIC DNA]</scope>
    <source>
        <strain evidence="3">SpSt-906</strain>
    </source>
</reference>
<dbReference type="Gene3D" id="3.40.50.700">
    <property type="entry name" value="NADH:ubiquinone oxidoreductase-like, 20kDa subunit"/>
    <property type="match status" value="1"/>
</dbReference>
<evidence type="ECO:0000259" key="2">
    <source>
        <dbReference type="Pfam" id="PF01058"/>
    </source>
</evidence>
<dbReference type="GO" id="GO:0051536">
    <property type="term" value="F:iron-sulfur cluster binding"/>
    <property type="evidence" value="ECO:0007669"/>
    <property type="project" value="InterPro"/>
</dbReference>
<dbReference type="EMBL" id="DTMQ01000039">
    <property type="protein sequence ID" value="HGE99538.1"/>
    <property type="molecule type" value="Genomic_DNA"/>
</dbReference>
<protein>
    <submittedName>
        <fullName evidence="3">Oxidoreductase</fullName>
    </submittedName>
</protein>
<keyword evidence="1" id="KW-0560">Oxidoreductase</keyword>
<dbReference type="AlphaFoldDB" id="A0A7C3Z3G6"/>
<dbReference type="InterPro" id="IPR037024">
    <property type="entry name" value="NiFe_Hase_small_N_sf"/>
</dbReference>
<comment type="caution">
    <text evidence="3">The sequence shown here is derived from an EMBL/GenBank/DDBJ whole genome shotgun (WGS) entry which is preliminary data.</text>
</comment>
<evidence type="ECO:0000313" key="3">
    <source>
        <dbReference type="EMBL" id="HGE99538.1"/>
    </source>
</evidence>
<dbReference type="PANTHER" id="PTHR42845:SF2">
    <property type="entry name" value="F420-NON-REDUCING HYDROGENASE VHU SUBUNIT G"/>
    <property type="match status" value="1"/>
</dbReference>
<dbReference type="InterPro" id="IPR051349">
    <property type="entry name" value="Hydrogenase_assoc-protein"/>
</dbReference>
<dbReference type="SUPFAM" id="SSF56770">
    <property type="entry name" value="HydA/Nqo6-like"/>
    <property type="match status" value="1"/>
</dbReference>
<proteinExistence type="predicted"/>
<dbReference type="PANTHER" id="PTHR42845">
    <property type="entry name" value="COENZYME F420-REDUCING HYDROGENASE, GAMMA SUBUNIT"/>
    <property type="match status" value="1"/>
</dbReference>
<dbReference type="InterPro" id="IPR006137">
    <property type="entry name" value="NADH_UbQ_OxRdtase-like_20kDa"/>
</dbReference>
<sequence>MAKLKFAFYWAASCGGCEITVLDINEKILDVVSLADIVFWPVALDIKYQDVEKFPNGFIDVCFFNGSVRNSEQEHLAKILRERSKVLIAFGSCAHKGCIPGLANLFSREEILKRIYQQTPSTKNPEGIIPRIESGGLTLPEFYEEVFPLDKIVPVDYYLPGCPPPPELVISAVEKIANGNLPEKGTVLAPEKALCEDCERNPKEAKKMPDIKRMIEVVPDPKKCFLEEGIICLGPVTRSGCAARCLKANWPCTGCLGPTPEVIDQGGKAISAIASILALDKEKTFSEEEWERLIEKIPDPVGTFYMYSLPSALIPKRRRK</sequence>